<dbReference type="PROSITE" id="PS50186">
    <property type="entry name" value="DEP"/>
    <property type="match status" value="1"/>
</dbReference>
<feature type="coiled-coil region" evidence="1">
    <location>
        <begin position="2557"/>
        <end position="2591"/>
    </location>
</feature>
<dbReference type="SMART" id="SM01214">
    <property type="entry name" value="Fmp27_GFWDK"/>
    <property type="match status" value="1"/>
</dbReference>
<reference evidence="6" key="3">
    <citation type="submission" date="2015-06" db="UniProtKB">
        <authorList>
            <consortium name="EnsemblProtists"/>
        </authorList>
    </citation>
    <scope>IDENTIFICATION</scope>
</reference>
<sequence length="3072" mass="345504">MAMSSSLPKTVLFWLLKNWFLPTLILLVGRPELVLSYVNAFIVHLMDFGQTYGYQSILILVIGIGVFIKYIMPPALGVFISFLARRFLKVSVGSMAFLRLRKVTVQDPVPFLQQEQGSRLYFEEIVLSTKYFQAKESRRKKYFALILRGIELRGTVNLSALAKGSKAAEKAKAPAEEESRSGGMINDMKRLVIGILKPFLSRFIAWMLASWVELIVIDANVVLQIPGMDSIILSMKELTLFSEDGPDRRMSIEMITEKISVWHEEDGDSSRNGRHLDGIEEAEGDILPLKSVGSKRVRSSTLGMFTNLHRPWESADEKRSMKTRLLLINSFTVGAQCSITISSASLKCVSVFVGQTSVSCDSDVVLRAMNVYQNWKMLSLSRIEREDSQQAGLEAEVSSGSSTYLKHPQSPARLGFESLMRRSGRGQEESLVKKVGSRLASRARLSIMETLNSPDVVRRTSSAVARSLFRSSSMGMQADMAGASKLTAGAEQKRGGQKTTPAMMVNKLKQNMHLLPDCISFKFETISFALAMQSSKLDRGMMNNDRVMLKVELSSHNDKEMMSELRIDREILLVDSGEGEDEDERRGEQGRDQHHRVHQVQVVLSDMLRLQVSESCIDFEASLVIPEVKGRWRNAVDLRPSFHPSLDIARLEVVTESSLPLSTLDFVDMIKRHAEQELMADSSFASSSFLFSRVKSDGNDVVLEPSSDPGGSDPRLNFSFVLQHALGRVRLRMSKGEPVDFILDCGRPCPPSETCSLYVHLKGLLKGKPEPLGEERAIGEVSGILVSLERRSMSMLLEAVLPLQRGRSGRSHKSKRKEKDVAVPFRIHFQNVRLVVCSELCPLLRESQLFARKEGKSGRSPLRRRERERRKGEGEEEEGKEEEEERRNLSGVFGICLLQGVVEQDEEKNLLVRLSHEDVDFPQVLRRGCQRRSAIVVSFREKHAGTDSLLVPSWEEGDNELQSEWREEKRRKQCTAEEEGHILLSVRSLQLQLGAEDAVVDNRLEDSAEDWRELYKSNSGNDQPVRGDSYQERESVTCQLSRRLSVDVRGVRVYWESSVQFSLLILLLQYVKEALEIRRRQDMFPHKPEWTSVHSGREQDGEECALEDKLKKLGIKQFSLSLADVIVNLQFSPRAIIALRMACWRLDLMRVVVDKEAARLLKWFFCCRVSQFAAYRLRGSVWDAEYEEEDEVREEEEEAREPSIAHDKIVELTALRAMVPLEVASAKKAEYAGPDVVFHCDDLKVNVPFPANITLHGRQEGLRGRWEDQPADADKRAAAAELGLVMSDVLLVMKGLLLLAKSFAEEAEGSEKNKHKVTGFPPALPWFRGSISNISIRVEDDRFEVWMSAFYRLQLDESRERERREAILEEKLAQQVVGNQLSAQAAEKLESLARARTMEMQSRCWKERVDKFSLCDYFRDPPPLLNFTVGSLAAKFKPLPPAHLEKQVEALDLSGINMKSGLWPIFDMIVGAEVEQLTATSVCVRIRDYSEPLLATSSLNVTGKKGKQLKGYIIATEEVAPATHRTVVEKVAYGPCYVPGIGIISMVASCLFPPGMDPSPPLSSWDKARMLLHGSCDLHMDKASLRLLSDKNPYEARQCFQMRAEPVTITYECSSPSPSPSIVSPLAKPSSSTASQQQQQQQQQRVGRIHIDVEMVEWAIQSMSKEMASYMLLRKPFFKAVRMNITVSLHWNCLGSPFEHHLTQMVSETMTRANGSGSPPPPPHLSSSSYPDRISRNSSEISEFEDAISAVDDSQWDAPSSHPAGEDEAEEGGEEAGGGVLGSNFDTFRSFRSSALALTSRLSTFAAHSVLHLNTIRWLKAFMSAFEMDADPVIRFTGKVEERSGKCWKVANVKSSFGKHVKAMNIMLLSKNLELDCFYVGEHREFAGEAAAAKSTVLAFTGESLQVNTRVERSSLSLGGEQQHEDAVDDLENATGSWQTVDTSLRMKNLVVAALPPVVGEDLTVSPAHPIASAVEVEFLSGESLQTKGKSQVDSLSPQRTNRTASITRSMEAKLSKDPSNLEGAEMHQWLLRQHSILSWRQRRRSAQSPQPAQLSVSSLQQVLSSLVKARLIHDHTYRFKVYHRVFLGTQFVDWCLQENWSSSREEAVVLGQSLMDEKLIRRVPQSPHFEDSPTFYRIRESVVPEQTVELDSNSWSKVWGSQRPGRAKLKEEQGMVGNEDPSFKLILRGLCLQWTSEIREIMRDWQVLYTLATRSHVSRRYPVIDCSSSPPAESSPSTMTSDEEARVSPALAQPSSSSAAMLESEAGVSLVEHLIKTSMLQTSAYVESSQGKDGERGFTSILTSPRGEDRSTTSNIVSSIALLKNKMPKRCDVRWIVQFLDAQLGVETGELAGPGSGAERVIVHAESGTMKLLYFDFSSGQGVGGEGNKSDTEIRLLEMSNLQAFVVEKDREADASAGRGEPSSIVERWGTTVWRTKEQGADLLQPVLSIEGLDERGRPDPTGTAMSLSLSKAVTDLIGSQTQTNAPKESAGEQAGSEVEVLFFNLKLATDTSQFPPLLNCLKDMMTPVSADKFMAEETRNMRHMVQLMPQVALDLEKMKEDQLRLLQEIESLQNRYADIERQQLSISSEARGQDGELRAIWKQQEKEKFVLGNQLAEKREGYAQVSKKITALTTASEASEQKDRIGRITLQVKRGSWLIGPREKRIANLSIRGVRFSQLNNVALGVPIDYTFRLSFLQIESLLEDPWNADFRQVLGPLYSKDDFNFVDDKFFNRSDSAMLSVHAEQLAKPEGDQVVFSLFSVEIYPIKIQITEDLYNGIYTFFFPGKWKVNQGLREWEHEGLPLYLYDKENRKVVLLEQKRQFYHVVKKSARPSLTDDSNLFSVSSATRRKSVDAFAGVDQVRDGEGKARLYEEASFIFPAGEGSRFVARTNKDVEEMKLRARDHIEFNDVRFLSCLRQRGLEVSISYKSRKGAIPDIDNLVVELPDVNFPKERQHDGAIVCTWQELYHMWLHEVKWPVISQVTRSIWDKVKWRRRAADTSFSGMEAVGKERVLERKGSSEEYSKVAKSIYSPRGGSIHTEEAFREKEMLQARSSYLTQKSISQVRNSYL</sequence>
<dbReference type="InterPro" id="IPR019441">
    <property type="entry name" value="FMP27/BLTP2/Hobbit_GFWDK_RBG"/>
</dbReference>
<dbReference type="CDD" id="cd04371">
    <property type="entry name" value="DEP"/>
    <property type="match status" value="1"/>
</dbReference>
<protein>
    <recommendedName>
        <fullName evidence="4">DEP domain-containing protein</fullName>
    </recommendedName>
</protein>
<dbReference type="InterPro" id="IPR036390">
    <property type="entry name" value="WH_DNA-bd_sf"/>
</dbReference>
<feature type="region of interest" description="Disordered" evidence="2">
    <location>
        <begin position="1988"/>
        <end position="2019"/>
    </location>
</feature>
<feature type="compositionally biased region" description="Low complexity" evidence="2">
    <location>
        <begin position="1614"/>
        <end position="1625"/>
    </location>
</feature>
<dbReference type="EMBL" id="JH993053">
    <property type="protein sequence ID" value="EKX37957.1"/>
    <property type="molecule type" value="Genomic_DNA"/>
</dbReference>
<dbReference type="GO" id="GO:0035556">
    <property type="term" value="P:intracellular signal transduction"/>
    <property type="evidence" value="ECO:0007669"/>
    <property type="project" value="InterPro"/>
</dbReference>
<dbReference type="InterPro" id="IPR036388">
    <property type="entry name" value="WH-like_DNA-bd_sf"/>
</dbReference>
<evidence type="ECO:0000256" key="2">
    <source>
        <dbReference type="SAM" id="MobiDB-lite"/>
    </source>
</evidence>
<dbReference type="InterPro" id="IPR045167">
    <property type="entry name" value="Hobbit"/>
</dbReference>
<dbReference type="OrthoDB" id="5977487at2759"/>
<feature type="compositionally biased region" description="Low complexity" evidence="2">
    <location>
        <begin position="2249"/>
        <end position="2259"/>
    </location>
</feature>
<dbReference type="PANTHER" id="PTHR15678">
    <property type="entry name" value="ANTIGEN MLAA-22-RELATED"/>
    <property type="match status" value="1"/>
</dbReference>
<feature type="region of interest" description="Disordered" evidence="2">
    <location>
        <begin position="1710"/>
        <end position="1736"/>
    </location>
</feature>
<evidence type="ECO:0000256" key="3">
    <source>
        <dbReference type="SAM" id="Phobius"/>
    </source>
</evidence>
<name>L1IPF8_GUITC</name>
<feature type="compositionally biased region" description="Acidic residues" evidence="2">
    <location>
        <begin position="874"/>
        <end position="884"/>
    </location>
</feature>
<dbReference type="Gene3D" id="1.10.10.10">
    <property type="entry name" value="Winged helix-like DNA-binding domain superfamily/Winged helix DNA-binding domain"/>
    <property type="match status" value="1"/>
</dbReference>
<dbReference type="PANTHER" id="PTHR15678:SF6">
    <property type="entry name" value="BRIDGE-LIKE LIPID TRANSFER PROTEIN FAMILY MEMBER 2"/>
    <property type="match status" value="1"/>
</dbReference>
<evidence type="ECO:0000313" key="6">
    <source>
        <dbReference type="EnsemblProtists" id="EKX37957"/>
    </source>
</evidence>
<dbReference type="STRING" id="905079.L1IPF8"/>
<gene>
    <name evidence="5" type="ORF">GUITHDRAFT_115928</name>
</gene>
<accession>L1IPF8</accession>
<evidence type="ECO:0000313" key="5">
    <source>
        <dbReference type="EMBL" id="EKX37957.1"/>
    </source>
</evidence>
<dbReference type="PaxDb" id="55529-EKX37957"/>
<dbReference type="HOGENOM" id="CLU_225870_0_0_1"/>
<dbReference type="InterPro" id="IPR000591">
    <property type="entry name" value="DEP_dom"/>
</dbReference>
<keyword evidence="3" id="KW-0812">Transmembrane</keyword>
<dbReference type="RefSeq" id="XP_005824937.1">
    <property type="nucleotide sequence ID" value="XM_005824880.1"/>
</dbReference>
<keyword evidence="3" id="KW-0472">Membrane</keyword>
<feature type="transmembrane region" description="Helical" evidence="3">
    <location>
        <begin position="52"/>
        <end position="72"/>
    </location>
</feature>
<dbReference type="SUPFAM" id="SSF46785">
    <property type="entry name" value="Winged helix' DNA-binding domain"/>
    <property type="match status" value="1"/>
</dbReference>
<reference evidence="5 7" key="1">
    <citation type="journal article" date="2012" name="Nature">
        <title>Algal genomes reveal evolutionary mosaicism and the fate of nucleomorphs.</title>
        <authorList>
            <consortium name="DOE Joint Genome Institute"/>
            <person name="Curtis B.A."/>
            <person name="Tanifuji G."/>
            <person name="Burki F."/>
            <person name="Gruber A."/>
            <person name="Irimia M."/>
            <person name="Maruyama S."/>
            <person name="Arias M.C."/>
            <person name="Ball S.G."/>
            <person name="Gile G.H."/>
            <person name="Hirakawa Y."/>
            <person name="Hopkins J.F."/>
            <person name="Kuo A."/>
            <person name="Rensing S.A."/>
            <person name="Schmutz J."/>
            <person name="Symeonidi A."/>
            <person name="Elias M."/>
            <person name="Eveleigh R.J."/>
            <person name="Herman E.K."/>
            <person name="Klute M.J."/>
            <person name="Nakayama T."/>
            <person name="Obornik M."/>
            <person name="Reyes-Prieto A."/>
            <person name="Armbrust E.V."/>
            <person name="Aves S.J."/>
            <person name="Beiko R.G."/>
            <person name="Coutinho P."/>
            <person name="Dacks J.B."/>
            <person name="Durnford D.G."/>
            <person name="Fast N.M."/>
            <person name="Green B.R."/>
            <person name="Grisdale C.J."/>
            <person name="Hempel F."/>
            <person name="Henrissat B."/>
            <person name="Hoppner M.P."/>
            <person name="Ishida K."/>
            <person name="Kim E."/>
            <person name="Koreny L."/>
            <person name="Kroth P.G."/>
            <person name="Liu Y."/>
            <person name="Malik S.B."/>
            <person name="Maier U.G."/>
            <person name="McRose D."/>
            <person name="Mock T."/>
            <person name="Neilson J.A."/>
            <person name="Onodera N.T."/>
            <person name="Poole A.M."/>
            <person name="Pritham E.J."/>
            <person name="Richards T.A."/>
            <person name="Rocap G."/>
            <person name="Roy S.W."/>
            <person name="Sarai C."/>
            <person name="Schaack S."/>
            <person name="Shirato S."/>
            <person name="Slamovits C.H."/>
            <person name="Spencer D.F."/>
            <person name="Suzuki S."/>
            <person name="Worden A.Z."/>
            <person name="Zauner S."/>
            <person name="Barry K."/>
            <person name="Bell C."/>
            <person name="Bharti A.K."/>
            <person name="Crow J.A."/>
            <person name="Grimwood J."/>
            <person name="Kramer R."/>
            <person name="Lindquist E."/>
            <person name="Lucas S."/>
            <person name="Salamov A."/>
            <person name="McFadden G.I."/>
            <person name="Lane C.E."/>
            <person name="Keeling P.J."/>
            <person name="Gray M.W."/>
            <person name="Grigoriev I.V."/>
            <person name="Archibald J.M."/>
        </authorList>
    </citation>
    <scope>NUCLEOTIDE SEQUENCE</scope>
    <source>
        <strain evidence="5 7">CCMP2712</strain>
    </source>
</reference>
<feature type="region of interest" description="Disordered" evidence="2">
    <location>
        <begin position="855"/>
        <end position="884"/>
    </location>
</feature>
<dbReference type="eggNOG" id="KOG1910">
    <property type="taxonomic scope" value="Eukaryota"/>
</dbReference>
<dbReference type="KEGG" id="gtt:GUITHDRAFT_115928"/>
<feature type="region of interest" description="Disordered" evidence="2">
    <location>
        <begin position="1752"/>
        <end position="1779"/>
    </location>
</feature>
<dbReference type="SMART" id="SM00049">
    <property type="entry name" value="DEP"/>
    <property type="match status" value="1"/>
</dbReference>
<evidence type="ECO:0000256" key="1">
    <source>
        <dbReference type="SAM" id="Coils"/>
    </source>
</evidence>
<dbReference type="Pfam" id="PF10344">
    <property type="entry name" value="Hobbit"/>
    <property type="match status" value="2"/>
</dbReference>
<dbReference type="GeneID" id="17294696"/>
<feature type="domain" description="DEP" evidence="4">
    <location>
        <begin position="2064"/>
        <end position="2141"/>
    </location>
</feature>
<reference evidence="7" key="2">
    <citation type="submission" date="2012-11" db="EMBL/GenBank/DDBJ databases">
        <authorList>
            <person name="Kuo A."/>
            <person name="Curtis B.A."/>
            <person name="Tanifuji G."/>
            <person name="Burki F."/>
            <person name="Gruber A."/>
            <person name="Irimia M."/>
            <person name="Maruyama S."/>
            <person name="Arias M.C."/>
            <person name="Ball S.G."/>
            <person name="Gile G.H."/>
            <person name="Hirakawa Y."/>
            <person name="Hopkins J.F."/>
            <person name="Rensing S.A."/>
            <person name="Schmutz J."/>
            <person name="Symeonidi A."/>
            <person name="Elias M."/>
            <person name="Eveleigh R.J."/>
            <person name="Herman E.K."/>
            <person name="Klute M.J."/>
            <person name="Nakayama T."/>
            <person name="Obornik M."/>
            <person name="Reyes-Prieto A."/>
            <person name="Armbrust E.V."/>
            <person name="Aves S.J."/>
            <person name="Beiko R.G."/>
            <person name="Coutinho P."/>
            <person name="Dacks J.B."/>
            <person name="Durnford D.G."/>
            <person name="Fast N.M."/>
            <person name="Green B.R."/>
            <person name="Grisdale C."/>
            <person name="Hempe F."/>
            <person name="Henrissat B."/>
            <person name="Hoppner M.P."/>
            <person name="Ishida K.-I."/>
            <person name="Kim E."/>
            <person name="Koreny L."/>
            <person name="Kroth P.G."/>
            <person name="Liu Y."/>
            <person name="Malik S.-B."/>
            <person name="Maier U.G."/>
            <person name="McRose D."/>
            <person name="Mock T."/>
            <person name="Neilson J.A."/>
            <person name="Onodera N.T."/>
            <person name="Poole A.M."/>
            <person name="Pritham E.J."/>
            <person name="Richards T.A."/>
            <person name="Rocap G."/>
            <person name="Roy S.W."/>
            <person name="Sarai C."/>
            <person name="Schaack S."/>
            <person name="Shirato S."/>
            <person name="Slamovits C.H."/>
            <person name="Spencer D.F."/>
            <person name="Suzuki S."/>
            <person name="Worden A.Z."/>
            <person name="Zauner S."/>
            <person name="Barry K."/>
            <person name="Bell C."/>
            <person name="Bharti A.K."/>
            <person name="Crow J.A."/>
            <person name="Grimwood J."/>
            <person name="Kramer R."/>
            <person name="Lindquist E."/>
            <person name="Lucas S."/>
            <person name="Salamov A."/>
            <person name="McFadden G.I."/>
            <person name="Lane C.E."/>
            <person name="Keeling P.J."/>
            <person name="Gray M.W."/>
            <person name="Grigoriev I.V."/>
            <person name="Archibald J.M."/>
        </authorList>
    </citation>
    <scope>NUCLEOTIDE SEQUENCE</scope>
    <source>
        <strain evidence="7">CCMP2712</strain>
    </source>
</reference>
<proteinExistence type="predicted"/>
<evidence type="ECO:0000313" key="7">
    <source>
        <dbReference type="Proteomes" id="UP000011087"/>
    </source>
</evidence>
<feature type="compositionally biased region" description="Polar residues" evidence="2">
    <location>
        <begin position="1988"/>
        <end position="2009"/>
    </location>
</feature>
<evidence type="ECO:0000259" key="4">
    <source>
        <dbReference type="PROSITE" id="PS50186"/>
    </source>
</evidence>
<dbReference type="Pfam" id="PF00610">
    <property type="entry name" value="DEP"/>
    <property type="match status" value="1"/>
</dbReference>
<keyword evidence="7" id="KW-1185">Reference proteome</keyword>
<dbReference type="Proteomes" id="UP000011087">
    <property type="component" value="Unassembled WGS sequence"/>
</dbReference>
<keyword evidence="1" id="KW-0175">Coiled coil</keyword>
<keyword evidence="3" id="KW-1133">Transmembrane helix</keyword>
<feature type="compositionally biased region" description="Basic and acidic residues" evidence="2">
    <location>
        <begin position="855"/>
        <end position="873"/>
    </location>
</feature>
<organism evidence="5">
    <name type="scientific">Guillardia theta (strain CCMP2712)</name>
    <name type="common">Cryptophyte</name>
    <dbReference type="NCBI Taxonomy" id="905079"/>
    <lineage>
        <taxon>Eukaryota</taxon>
        <taxon>Cryptophyceae</taxon>
        <taxon>Pyrenomonadales</taxon>
        <taxon>Geminigeraceae</taxon>
        <taxon>Guillardia</taxon>
    </lineage>
</organism>
<feature type="region of interest" description="Disordered" evidence="2">
    <location>
        <begin position="2226"/>
        <end position="2259"/>
    </location>
</feature>
<feature type="compositionally biased region" description="Low complexity" evidence="2">
    <location>
        <begin position="2228"/>
        <end position="2238"/>
    </location>
</feature>
<feature type="region of interest" description="Disordered" evidence="2">
    <location>
        <begin position="1614"/>
        <end position="1646"/>
    </location>
</feature>
<dbReference type="EnsemblProtists" id="EKX37957">
    <property type="protein sequence ID" value="EKX37957"/>
    <property type="gene ID" value="GUITHDRAFT_115928"/>
</dbReference>